<reference evidence="2" key="1">
    <citation type="submission" date="2020-02" db="EMBL/GenBank/DDBJ databases">
        <authorList>
            <person name="Meier V. D."/>
        </authorList>
    </citation>
    <scope>NUCLEOTIDE SEQUENCE</scope>
    <source>
        <strain evidence="2">AVDCRST_MAG38</strain>
    </source>
</reference>
<feature type="compositionally biased region" description="Low complexity" evidence="1">
    <location>
        <begin position="81"/>
        <end position="95"/>
    </location>
</feature>
<evidence type="ECO:0000313" key="2">
    <source>
        <dbReference type="EMBL" id="CAA9490771.1"/>
    </source>
</evidence>
<dbReference type="AlphaFoldDB" id="A0A6J4S635"/>
<feature type="non-terminal residue" evidence="2">
    <location>
        <position position="1"/>
    </location>
</feature>
<feature type="compositionally biased region" description="Basic and acidic residues" evidence="1">
    <location>
        <begin position="118"/>
        <end position="135"/>
    </location>
</feature>
<name>A0A6J4S635_9ACTN</name>
<proteinExistence type="predicted"/>
<dbReference type="EMBL" id="CADCVJ010000220">
    <property type="protein sequence ID" value="CAA9490771.1"/>
    <property type="molecule type" value="Genomic_DNA"/>
</dbReference>
<feature type="region of interest" description="Disordered" evidence="1">
    <location>
        <begin position="1"/>
        <end position="103"/>
    </location>
</feature>
<organism evidence="2">
    <name type="scientific">uncultured Solirubrobacteraceae bacterium</name>
    <dbReference type="NCBI Taxonomy" id="1162706"/>
    <lineage>
        <taxon>Bacteria</taxon>
        <taxon>Bacillati</taxon>
        <taxon>Actinomycetota</taxon>
        <taxon>Thermoleophilia</taxon>
        <taxon>Solirubrobacterales</taxon>
        <taxon>Solirubrobacteraceae</taxon>
        <taxon>environmental samples</taxon>
    </lineage>
</organism>
<accession>A0A6J4S635</accession>
<feature type="region of interest" description="Disordered" evidence="1">
    <location>
        <begin position="118"/>
        <end position="152"/>
    </location>
</feature>
<protein>
    <submittedName>
        <fullName evidence="2">Uncharacterized protein</fullName>
    </submittedName>
</protein>
<sequence length="152" mass="16589">GDANGRSCVDLRRPARDGLAAGGRRRDVARVGTVRRGPHRAAGDRGSPGRRSPPLRARRSHEEPRGGLPLRAAPPPRLRRGLGQPAGIGPAQRGAARGDRGGRHRDLVADVLCAEDLRHRVDDRQEPQAVPDRHRSAARGSRRDRRAGHRRL</sequence>
<evidence type="ECO:0000256" key="1">
    <source>
        <dbReference type="SAM" id="MobiDB-lite"/>
    </source>
</evidence>
<gene>
    <name evidence="2" type="ORF">AVDCRST_MAG38-2607</name>
</gene>
<feature type="compositionally biased region" description="Basic residues" evidence="1">
    <location>
        <begin position="136"/>
        <end position="152"/>
    </location>
</feature>
<feature type="non-terminal residue" evidence="2">
    <location>
        <position position="152"/>
    </location>
</feature>